<dbReference type="Proteomes" id="UP001187471">
    <property type="component" value="Unassembled WGS sequence"/>
</dbReference>
<sequence length="197" mass="21836">MGATAPVEVGTRGTVGSLVMQEIEYFRRSELDRCGSSAMKPGKHVLEAAPSSSGRYTWPSFGFLMMVRRRRKRRGSGLLPGMCSVVDVADKHRMSGIPGNVIKAGEWIRPTLRLTSAFMRCLCHGEKTIYSPKLDKLRYLIELNPTPKLVPVLVECVSSSIWSGLLFVFLCPSASPIRALQIAANDAVQRRITNHFK</sequence>
<accession>A0AA88U6H5</accession>
<evidence type="ECO:0000313" key="2">
    <source>
        <dbReference type="Proteomes" id="UP001187471"/>
    </source>
</evidence>
<dbReference type="PANTHER" id="PTHR35131">
    <property type="entry name" value="EXPRESSED PROTEIN"/>
    <property type="match status" value="1"/>
</dbReference>
<reference evidence="1" key="1">
    <citation type="submission" date="2022-12" db="EMBL/GenBank/DDBJ databases">
        <title>Draft genome assemblies for two species of Escallonia (Escalloniales).</title>
        <authorList>
            <person name="Chanderbali A."/>
            <person name="Dervinis C."/>
            <person name="Anghel I."/>
            <person name="Soltis D."/>
            <person name="Soltis P."/>
            <person name="Zapata F."/>
        </authorList>
    </citation>
    <scope>NUCLEOTIDE SEQUENCE</scope>
    <source>
        <strain evidence="1">UCBG92.1500</strain>
        <tissue evidence="1">Leaf</tissue>
    </source>
</reference>
<dbReference type="EMBL" id="JAVXUO010002473">
    <property type="protein sequence ID" value="KAK2973019.1"/>
    <property type="molecule type" value="Genomic_DNA"/>
</dbReference>
<name>A0AA88U6H5_9ASTE</name>
<gene>
    <name evidence="1" type="ORF">RJ640_005562</name>
</gene>
<evidence type="ECO:0000313" key="1">
    <source>
        <dbReference type="EMBL" id="KAK2973019.1"/>
    </source>
</evidence>
<protein>
    <submittedName>
        <fullName evidence="1">Uncharacterized protein</fullName>
    </submittedName>
</protein>
<keyword evidence="2" id="KW-1185">Reference proteome</keyword>
<organism evidence="1 2">
    <name type="scientific">Escallonia rubra</name>
    <dbReference type="NCBI Taxonomy" id="112253"/>
    <lineage>
        <taxon>Eukaryota</taxon>
        <taxon>Viridiplantae</taxon>
        <taxon>Streptophyta</taxon>
        <taxon>Embryophyta</taxon>
        <taxon>Tracheophyta</taxon>
        <taxon>Spermatophyta</taxon>
        <taxon>Magnoliopsida</taxon>
        <taxon>eudicotyledons</taxon>
        <taxon>Gunneridae</taxon>
        <taxon>Pentapetalae</taxon>
        <taxon>asterids</taxon>
        <taxon>campanulids</taxon>
        <taxon>Escalloniales</taxon>
        <taxon>Escalloniaceae</taxon>
        <taxon>Escallonia</taxon>
    </lineage>
</organism>
<proteinExistence type="predicted"/>
<dbReference type="PANTHER" id="PTHR35131:SF1">
    <property type="entry name" value="EXPRESSED PROTEIN"/>
    <property type="match status" value="1"/>
</dbReference>
<dbReference type="AlphaFoldDB" id="A0AA88U6H5"/>
<comment type="caution">
    <text evidence="1">The sequence shown here is derived from an EMBL/GenBank/DDBJ whole genome shotgun (WGS) entry which is preliminary data.</text>
</comment>